<reference evidence="2 3" key="1">
    <citation type="journal article" date="2016" name="Int. J. Syst. Evol. Microbiol.">
        <title>Paraphotobacterium marinum gen. nov., sp. nov., a member of the family Vibrionaceae, isolated from surface seawater.</title>
        <authorList>
            <person name="Huang Z."/>
            <person name="Dong C."/>
            <person name="Shao Z."/>
        </authorList>
    </citation>
    <scope>NUCLEOTIDE SEQUENCE [LARGE SCALE GENOMIC DNA]</scope>
    <source>
        <strain evidence="2 3">NSCS20N07D</strain>
    </source>
</reference>
<keyword evidence="1" id="KW-1133">Transmembrane helix</keyword>
<dbReference type="InterPro" id="IPR022584">
    <property type="entry name" value="DUF2937"/>
</dbReference>
<dbReference type="Proteomes" id="UP000242175">
    <property type="component" value="Chromosome small"/>
</dbReference>
<proteinExistence type="predicted"/>
<organism evidence="2 3">
    <name type="scientific">Paraphotobacterium marinum</name>
    <dbReference type="NCBI Taxonomy" id="1755811"/>
    <lineage>
        <taxon>Bacteria</taxon>
        <taxon>Pseudomonadati</taxon>
        <taxon>Pseudomonadota</taxon>
        <taxon>Gammaproteobacteria</taxon>
        <taxon>Vibrionales</taxon>
        <taxon>Vibrionaceae</taxon>
        <taxon>Paraphotobacterium</taxon>
    </lineage>
</organism>
<name>A0A220VHB5_9GAMM</name>
<accession>A0A220VHB5</accession>
<feature type="transmembrane region" description="Helical" evidence="1">
    <location>
        <begin position="137"/>
        <end position="163"/>
    </location>
</feature>
<dbReference type="RefSeq" id="WP_089074716.1">
    <property type="nucleotide sequence ID" value="NZ_CBCSAM010000003.1"/>
</dbReference>
<evidence type="ECO:0000313" key="2">
    <source>
        <dbReference type="EMBL" id="ASK79808.1"/>
    </source>
</evidence>
<gene>
    <name evidence="2" type="ORF">CF386_12270</name>
</gene>
<dbReference type="Pfam" id="PF11157">
    <property type="entry name" value="DUF2937"/>
    <property type="match status" value="1"/>
</dbReference>
<dbReference type="KEGG" id="pmai:CF386_12270"/>
<keyword evidence="1" id="KW-0472">Membrane</keyword>
<dbReference type="AlphaFoldDB" id="A0A220VHB5"/>
<dbReference type="EMBL" id="CP022356">
    <property type="protein sequence ID" value="ASK79808.1"/>
    <property type="molecule type" value="Genomic_DNA"/>
</dbReference>
<evidence type="ECO:0000256" key="1">
    <source>
        <dbReference type="SAM" id="Phobius"/>
    </source>
</evidence>
<dbReference type="OrthoDB" id="7021410at2"/>
<evidence type="ECO:0000313" key="3">
    <source>
        <dbReference type="Proteomes" id="UP000242175"/>
    </source>
</evidence>
<evidence type="ECO:0008006" key="4">
    <source>
        <dbReference type="Google" id="ProtNLM"/>
    </source>
</evidence>
<protein>
    <recommendedName>
        <fullName evidence="4">DUF2937 domain-containing protein</fullName>
    </recommendedName>
</protein>
<sequence length="178" mass="20871">MMKKIIEYSKLMILIGSVLVGIQLPSLVNNYKNALNSHFLESQSTLNSYQKDADKYFNGNLNDLISYYRSSKDRVFSSGGETIVNLYNRYNNLKKYNDILKKDNIKSYWIILKNPFPEIRHEVIINYDYKITLTPRAIATGLVIGFIIALFIEFILFICISFCKRFFFKYNNKLNITK</sequence>
<keyword evidence="1" id="KW-0812">Transmembrane</keyword>
<keyword evidence="3" id="KW-1185">Reference proteome</keyword>